<protein>
    <submittedName>
        <fullName evidence="4">TetR family transcriptional regulator</fullName>
    </submittedName>
</protein>
<name>A0A810Q526_9FIRM</name>
<dbReference type="InterPro" id="IPR050624">
    <property type="entry name" value="HTH-type_Tx_Regulator"/>
</dbReference>
<organism evidence="4 5">
    <name type="scientific">Pusillibacter faecalis</name>
    <dbReference type="NCBI Taxonomy" id="2714358"/>
    <lineage>
        <taxon>Bacteria</taxon>
        <taxon>Bacillati</taxon>
        <taxon>Bacillota</taxon>
        <taxon>Clostridia</taxon>
        <taxon>Eubacteriales</taxon>
        <taxon>Oscillospiraceae</taxon>
        <taxon>Pusillibacter</taxon>
    </lineage>
</organism>
<feature type="DNA-binding region" description="H-T-H motif" evidence="2">
    <location>
        <begin position="28"/>
        <end position="47"/>
    </location>
</feature>
<dbReference type="Proteomes" id="UP000679848">
    <property type="component" value="Chromosome"/>
</dbReference>
<evidence type="ECO:0000256" key="2">
    <source>
        <dbReference type="PROSITE-ProRule" id="PRU00335"/>
    </source>
</evidence>
<dbReference type="AlphaFoldDB" id="A0A810Q526"/>
<evidence type="ECO:0000313" key="4">
    <source>
        <dbReference type="EMBL" id="BCK83190.1"/>
    </source>
</evidence>
<dbReference type="KEGG" id="pfaa:MM59RIKEN_05090"/>
<proteinExistence type="predicted"/>
<dbReference type="EMBL" id="AP023420">
    <property type="protein sequence ID" value="BCK83190.1"/>
    <property type="molecule type" value="Genomic_DNA"/>
</dbReference>
<gene>
    <name evidence="4" type="ORF">MM59RIKEN_05090</name>
</gene>
<dbReference type="PANTHER" id="PTHR43479">
    <property type="entry name" value="ACREF/ENVCD OPERON REPRESSOR-RELATED"/>
    <property type="match status" value="1"/>
</dbReference>
<keyword evidence="5" id="KW-1185">Reference proteome</keyword>
<dbReference type="PANTHER" id="PTHR43479:SF11">
    <property type="entry name" value="ACREF_ENVCD OPERON REPRESSOR-RELATED"/>
    <property type="match status" value="1"/>
</dbReference>
<sequence>MTKYTETQRKILEVGKEEFLAKGFKDASLRGIVKAAGFTQGAFYGYYPDKAALFDALVSEAADTLMEQFKAAQRAHYDLITEEKTAQSQELSTDYLNYFINYIYDNFDAFKLVICCSEGTRYSNYVHELVELEVSQTEKYYQQLRQLGKVEGVVNHDLHHMITSAYFTAVFETVVHDMSREQAIGYVNELAVFFNCGWSGLLRLK</sequence>
<feature type="domain" description="HTH tetR-type" evidence="3">
    <location>
        <begin position="5"/>
        <end position="65"/>
    </location>
</feature>
<dbReference type="Pfam" id="PF00440">
    <property type="entry name" value="TetR_N"/>
    <property type="match status" value="1"/>
</dbReference>
<dbReference type="GO" id="GO:0003677">
    <property type="term" value="F:DNA binding"/>
    <property type="evidence" value="ECO:0007669"/>
    <property type="project" value="UniProtKB-UniRule"/>
</dbReference>
<accession>A0A810Q526</accession>
<dbReference type="PRINTS" id="PR00455">
    <property type="entry name" value="HTHTETR"/>
</dbReference>
<dbReference type="RefSeq" id="WP_055181033.1">
    <property type="nucleotide sequence ID" value="NZ_AP023420.1"/>
</dbReference>
<dbReference type="SUPFAM" id="SSF46689">
    <property type="entry name" value="Homeodomain-like"/>
    <property type="match status" value="1"/>
</dbReference>
<evidence type="ECO:0000259" key="3">
    <source>
        <dbReference type="PROSITE" id="PS50977"/>
    </source>
</evidence>
<dbReference type="Gene3D" id="1.10.357.10">
    <property type="entry name" value="Tetracycline Repressor, domain 2"/>
    <property type="match status" value="1"/>
</dbReference>
<dbReference type="InterPro" id="IPR009057">
    <property type="entry name" value="Homeodomain-like_sf"/>
</dbReference>
<dbReference type="InterPro" id="IPR001647">
    <property type="entry name" value="HTH_TetR"/>
</dbReference>
<keyword evidence="1 2" id="KW-0238">DNA-binding</keyword>
<reference evidence="4" key="1">
    <citation type="submission" date="2020-09" db="EMBL/GenBank/DDBJ databases">
        <title>New species isolated from human feces.</title>
        <authorList>
            <person name="Kitahara M."/>
            <person name="Shigeno Y."/>
            <person name="Shime M."/>
            <person name="Matsumoto Y."/>
            <person name="Nakamura S."/>
            <person name="Motooka D."/>
            <person name="Fukuoka S."/>
            <person name="Nishikawa H."/>
            <person name="Benno Y."/>
        </authorList>
    </citation>
    <scope>NUCLEOTIDE SEQUENCE</scope>
    <source>
        <strain evidence="4">MM59</strain>
    </source>
</reference>
<dbReference type="PROSITE" id="PS50977">
    <property type="entry name" value="HTH_TETR_2"/>
    <property type="match status" value="1"/>
</dbReference>
<evidence type="ECO:0000313" key="5">
    <source>
        <dbReference type="Proteomes" id="UP000679848"/>
    </source>
</evidence>
<evidence type="ECO:0000256" key="1">
    <source>
        <dbReference type="ARBA" id="ARBA00023125"/>
    </source>
</evidence>